<accession>A0A1L9TW36</accession>
<evidence type="ECO:0000313" key="1">
    <source>
        <dbReference type="EMBL" id="OJJ63615.1"/>
    </source>
</evidence>
<organism evidence="1 2">
    <name type="scientific">Aspergillus sydowii CBS 593.65</name>
    <dbReference type="NCBI Taxonomy" id="1036612"/>
    <lineage>
        <taxon>Eukaryota</taxon>
        <taxon>Fungi</taxon>
        <taxon>Dikarya</taxon>
        <taxon>Ascomycota</taxon>
        <taxon>Pezizomycotina</taxon>
        <taxon>Eurotiomycetes</taxon>
        <taxon>Eurotiomycetidae</taxon>
        <taxon>Eurotiales</taxon>
        <taxon>Aspergillaceae</taxon>
        <taxon>Aspergillus</taxon>
        <taxon>Aspergillus subgen. Nidulantes</taxon>
    </lineage>
</organism>
<dbReference type="EMBL" id="KV878582">
    <property type="protein sequence ID" value="OJJ63615.1"/>
    <property type="molecule type" value="Genomic_DNA"/>
</dbReference>
<evidence type="ECO:0000313" key="2">
    <source>
        <dbReference type="Proteomes" id="UP000184356"/>
    </source>
</evidence>
<sequence>MATRSGIGEVDIEFDNKQRWSIITVSQSERSREGNASRVNIVLMTKVGALTLSSVPKTCRSAYLQAARKAHTTPFHSIINRSRVKCRMGGRKGVTACLADETIRRLHLPSRLRHGAYNPCRAVVTSGVKTEQWLRERVKISEVGCRKQSSQNQPAVRLDGTVTIHIYRDVKVTTGRGGHWVGVLENASLTRLDFGGASQPSSVHAESAACGVLSVGRGGDQFGRWSVHSTQHCGDWRVGSWLRNLGLIEINGVCYGLRLAGWKKAIIAQRPRAIGVINFSDVKFPPWPGHSRTECK</sequence>
<dbReference type="GeneID" id="63756078"/>
<protein>
    <submittedName>
        <fullName evidence="1">Uncharacterized protein</fullName>
    </submittedName>
</protein>
<keyword evidence="2" id="KW-1185">Reference proteome</keyword>
<dbReference type="Proteomes" id="UP000184356">
    <property type="component" value="Unassembled WGS sequence"/>
</dbReference>
<proteinExistence type="predicted"/>
<dbReference type="VEuPathDB" id="FungiDB:ASPSYDRAFT_1154289"/>
<dbReference type="AlphaFoldDB" id="A0A1L9TW36"/>
<gene>
    <name evidence="1" type="ORF">ASPSYDRAFT_1154289</name>
</gene>
<dbReference type="RefSeq" id="XP_040707421.1">
    <property type="nucleotide sequence ID" value="XM_040840005.1"/>
</dbReference>
<reference evidence="2" key="1">
    <citation type="journal article" date="2017" name="Genome Biol.">
        <title>Comparative genomics reveals high biological diversity and specific adaptations in the industrially and medically important fungal genus Aspergillus.</title>
        <authorList>
            <person name="de Vries R.P."/>
            <person name="Riley R."/>
            <person name="Wiebenga A."/>
            <person name="Aguilar-Osorio G."/>
            <person name="Amillis S."/>
            <person name="Uchima C.A."/>
            <person name="Anderluh G."/>
            <person name="Asadollahi M."/>
            <person name="Askin M."/>
            <person name="Barry K."/>
            <person name="Battaglia E."/>
            <person name="Bayram O."/>
            <person name="Benocci T."/>
            <person name="Braus-Stromeyer S.A."/>
            <person name="Caldana C."/>
            <person name="Canovas D."/>
            <person name="Cerqueira G.C."/>
            <person name="Chen F."/>
            <person name="Chen W."/>
            <person name="Choi C."/>
            <person name="Clum A."/>
            <person name="Dos Santos R.A."/>
            <person name="Damasio A.R."/>
            <person name="Diallinas G."/>
            <person name="Emri T."/>
            <person name="Fekete E."/>
            <person name="Flipphi M."/>
            <person name="Freyberg S."/>
            <person name="Gallo A."/>
            <person name="Gournas C."/>
            <person name="Habgood R."/>
            <person name="Hainaut M."/>
            <person name="Harispe M.L."/>
            <person name="Henrissat B."/>
            <person name="Hilden K.S."/>
            <person name="Hope R."/>
            <person name="Hossain A."/>
            <person name="Karabika E."/>
            <person name="Karaffa L."/>
            <person name="Karanyi Z."/>
            <person name="Krasevec N."/>
            <person name="Kuo A."/>
            <person name="Kusch H."/>
            <person name="LaButti K."/>
            <person name="Lagendijk E.L."/>
            <person name="Lapidus A."/>
            <person name="Levasseur A."/>
            <person name="Lindquist E."/>
            <person name="Lipzen A."/>
            <person name="Logrieco A.F."/>
            <person name="MacCabe A."/>
            <person name="Maekelae M.R."/>
            <person name="Malavazi I."/>
            <person name="Melin P."/>
            <person name="Meyer V."/>
            <person name="Mielnichuk N."/>
            <person name="Miskei M."/>
            <person name="Molnar A.P."/>
            <person name="Mule G."/>
            <person name="Ngan C.Y."/>
            <person name="Orejas M."/>
            <person name="Orosz E."/>
            <person name="Ouedraogo J.P."/>
            <person name="Overkamp K.M."/>
            <person name="Park H.-S."/>
            <person name="Perrone G."/>
            <person name="Piumi F."/>
            <person name="Punt P.J."/>
            <person name="Ram A.F."/>
            <person name="Ramon A."/>
            <person name="Rauscher S."/>
            <person name="Record E."/>
            <person name="Riano-Pachon D.M."/>
            <person name="Robert V."/>
            <person name="Roehrig J."/>
            <person name="Ruller R."/>
            <person name="Salamov A."/>
            <person name="Salih N.S."/>
            <person name="Samson R.A."/>
            <person name="Sandor E."/>
            <person name="Sanguinetti M."/>
            <person name="Schuetze T."/>
            <person name="Sepcic K."/>
            <person name="Shelest E."/>
            <person name="Sherlock G."/>
            <person name="Sophianopoulou V."/>
            <person name="Squina F.M."/>
            <person name="Sun H."/>
            <person name="Susca A."/>
            <person name="Todd R.B."/>
            <person name="Tsang A."/>
            <person name="Unkles S.E."/>
            <person name="van de Wiele N."/>
            <person name="van Rossen-Uffink D."/>
            <person name="Oliveira J.V."/>
            <person name="Vesth T.C."/>
            <person name="Visser J."/>
            <person name="Yu J.-H."/>
            <person name="Zhou M."/>
            <person name="Andersen M.R."/>
            <person name="Archer D.B."/>
            <person name="Baker S.E."/>
            <person name="Benoit I."/>
            <person name="Brakhage A.A."/>
            <person name="Braus G.H."/>
            <person name="Fischer R."/>
            <person name="Frisvad J.C."/>
            <person name="Goldman G.H."/>
            <person name="Houbraken J."/>
            <person name="Oakley B."/>
            <person name="Pocsi I."/>
            <person name="Scazzocchio C."/>
            <person name="Seiboth B."/>
            <person name="vanKuyk P.A."/>
            <person name="Wortman J."/>
            <person name="Dyer P.S."/>
            <person name="Grigoriev I.V."/>
        </authorList>
    </citation>
    <scope>NUCLEOTIDE SEQUENCE [LARGE SCALE GENOMIC DNA]</scope>
    <source>
        <strain evidence="2">CBS 593.65</strain>
    </source>
</reference>
<name>A0A1L9TW36_9EURO</name>